<accession>A0A1F6DAH2</accession>
<feature type="domain" description="AB hydrolase-1" evidence="1">
    <location>
        <begin position="19"/>
        <end position="232"/>
    </location>
</feature>
<evidence type="ECO:0000313" key="3">
    <source>
        <dbReference type="Proteomes" id="UP000176377"/>
    </source>
</evidence>
<dbReference type="SUPFAM" id="SSF53474">
    <property type="entry name" value="alpha/beta-Hydrolases"/>
    <property type="match status" value="1"/>
</dbReference>
<organism evidence="2 3">
    <name type="scientific">Candidatus Kaiserbacteria bacterium RIFCSPHIGHO2_01_FULL_56_24</name>
    <dbReference type="NCBI Taxonomy" id="1798487"/>
    <lineage>
        <taxon>Bacteria</taxon>
        <taxon>Candidatus Kaiseribacteriota</taxon>
    </lineage>
</organism>
<dbReference type="InterPro" id="IPR029058">
    <property type="entry name" value="AB_hydrolase_fold"/>
</dbReference>
<dbReference type="Proteomes" id="UP000176377">
    <property type="component" value="Unassembled WGS sequence"/>
</dbReference>
<dbReference type="EMBL" id="MFLA01000033">
    <property type="protein sequence ID" value="OGG58385.1"/>
    <property type="molecule type" value="Genomic_DNA"/>
</dbReference>
<proteinExistence type="predicted"/>
<gene>
    <name evidence="2" type="ORF">A2765_05555</name>
</gene>
<dbReference type="AlphaFoldDB" id="A0A1F6DAH2"/>
<comment type="caution">
    <text evidence="2">The sequence shown here is derived from an EMBL/GenBank/DDBJ whole genome shotgun (WGS) entry which is preliminary data.</text>
</comment>
<evidence type="ECO:0000313" key="2">
    <source>
        <dbReference type="EMBL" id="OGG58385.1"/>
    </source>
</evidence>
<name>A0A1F6DAH2_9BACT</name>
<dbReference type="InterPro" id="IPR000073">
    <property type="entry name" value="AB_hydrolase_1"/>
</dbReference>
<dbReference type="Pfam" id="PF12697">
    <property type="entry name" value="Abhydrolase_6"/>
    <property type="match status" value="1"/>
</dbReference>
<sequence length="257" mass="28606">MSERHRGFHIGRSDAPNRILWIHGYTGSPDAFIGTAERMAHELDAQVLAPLLPGHGTEEEHLSRHSFDEFLQSVRYFARTVTDSGKPSALIGYSFGGYIVALLACEFKPDVLAMALTPYALRFPLWIPGVSALLSIRSFWNKYLTSEDVEIRKGTFYYPDLPGRSLSLIEEGNARLAQALPDIGCPILTIHNADDPLALPESGASIIEASAKNPGNESYVLPGGRHALFFRPHHDEEERLLISFMKKHLKKEIAARE</sequence>
<protein>
    <recommendedName>
        <fullName evidence="1">AB hydrolase-1 domain-containing protein</fullName>
    </recommendedName>
</protein>
<evidence type="ECO:0000259" key="1">
    <source>
        <dbReference type="Pfam" id="PF12697"/>
    </source>
</evidence>
<reference evidence="2 3" key="1">
    <citation type="journal article" date="2016" name="Nat. Commun.">
        <title>Thousands of microbial genomes shed light on interconnected biogeochemical processes in an aquifer system.</title>
        <authorList>
            <person name="Anantharaman K."/>
            <person name="Brown C.T."/>
            <person name="Hug L.A."/>
            <person name="Sharon I."/>
            <person name="Castelle C.J."/>
            <person name="Probst A.J."/>
            <person name="Thomas B.C."/>
            <person name="Singh A."/>
            <person name="Wilkins M.J."/>
            <person name="Karaoz U."/>
            <person name="Brodie E.L."/>
            <person name="Williams K.H."/>
            <person name="Hubbard S.S."/>
            <person name="Banfield J.F."/>
        </authorList>
    </citation>
    <scope>NUCLEOTIDE SEQUENCE [LARGE SCALE GENOMIC DNA]</scope>
</reference>
<dbReference type="Gene3D" id="3.40.50.1820">
    <property type="entry name" value="alpha/beta hydrolase"/>
    <property type="match status" value="1"/>
</dbReference>